<keyword evidence="1" id="KW-1133">Transmembrane helix</keyword>
<accession>A0AAW2K8F7</accession>
<evidence type="ECO:0000256" key="1">
    <source>
        <dbReference type="SAM" id="Phobius"/>
    </source>
</evidence>
<dbReference type="AlphaFoldDB" id="A0AAW2K8F7"/>
<organism evidence="3">
    <name type="scientific">Sesamum radiatum</name>
    <name type="common">Black benniseed</name>
    <dbReference type="NCBI Taxonomy" id="300843"/>
    <lineage>
        <taxon>Eukaryota</taxon>
        <taxon>Viridiplantae</taxon>
        <taxon>Streptophyta</taxon>
        <taxon>Embryophyta</taxon>
        <taxon>Tracheophyta</taxon>
        <taxon>Spermatophyta</taxon>
        <taxon>Magnoliopsida</taxon>
        <taxon>eudicotyledons</taxon>
        <taxon>Gunneridae</taxon>
        <taxon>Pentapetalae</taxon>
        <taxon>asterids</taxon>
        <taxon>lamiids</taxon>
        <taxon>Lamiales</taxon>
        <taxon>Pedaliaceae</taxon>
        <taxon>Sesamum</taxon>
    </lineage>
</organism>
<reference evidence="3" key="1">
    <citation type="submission" date="2020-06" db="EMBL/GenBank/DDBJ databases">
        <authorList>
            <person name="Li T."/>
            <person name="Hu X."/>
            <person name="Zhang T."/>
            <person name="Song X."/>
            <person name="Zhang H."/>
            <person name="Dai N."/>
            <person name="Sheng W."/>
            <person name="Hou X."/>
            <person name="Wei L."/>
        </authorList>
    </citation>
    <scope>NUCLEOTIDE SEQUENCE</scope>
    <source>
        <strain evidence="3">G02</strain>
        <tissue evidence="3">Leaf</tissue>
    </source>
</reference>
<name>A0AAW2K8F7_SESRA</name>
<reference evidence="3" key="2">
    <citation type="journal article" date="2024" name="Plant">
        <title>Genomic evolution and insights into agronomic trait innovations of Sesamum species.</title>
        <authorList>
            <person name="Miao H."/>
            <person name="Wang L."/>
            <person name="Qu L."/>
            <person name="Liu H."/>
            <person name="Sun Y."/>
            <person name="Le M."/>
            <person name="Wang Q."/>
            <person name="Wei S."/>
            <person name="Zheng Y."/>
            <person name="Lin W."/>
            <person name="Duan Y."/>
            <person name="Cao H."/>
            <person name="Xiong S."/>
            <person name="Wang X."/>
            <person name="Wei L."/>
            <person name="Li C."/>
            <person name="Ma Q."/>
            <person name="Ju M."/>
            <person name="Zhao R."/>
            <person name="Li G."/>
            <person name="Mu C."/>
            <person name="Tian Q."/>
            <person name="Mei H."/>
            <person name="Zhang T."/>
            <person name="Gao T."/>
            <person name="Zhang H."/>
        </authorList>
    </citation>
    <scope>NUCLEOTIDE SEQUENCE</scope>
    <source>
        <strain evidence="3">G02</strain>
    </source>
</reference>
<feature type="domain" description="Reverse transcriptase zinc-binding" evidence="2">
    <location>
        <begin position="64"/>
        <end position="141"/>
    </location>
</feature>
<comment type="caution">
    <text evidence="3">The sequence shown here is derived from an EMBL/GenBank/DDBJ whole genome shotgun (WGS) entry which is preliminary data.</text>
</comment>
<protein>
    <recommendedName>
        <fullName evidence="2">Reverse transcriptase zinc-binding domain-containing protein</fullName>
    </recommendedName>
</protein>
<dbReference type="EMBL" id="JACGWJ010000029">
    <property type="protein sequence ID" value="KAL0303230.1"/>
    <property type="molecule type" value="Genomic_DNA"/>
</dbReference>
<dbReference type="InterPro" id="IPR026960">
    <property type="entry name" value="RVT-Znf"/>
</dbReference>
<evidence type="ECO:0000313" key="3">
    <source>
        <dbReference type="EMBL" id="KAL0303230.1"/>
    </source>
</evidence>
<sequence>MVSPSSLSAHTRVTDLITAEKEWNTELIRKEFHSYDVECILGIGLDGLEASDTLVWHYDKQGRFNVQSAYQVARMLYWEVGCSTAQPSWRFIWSSKAQPKVLLFAWKAARNALPTQSQLRRRGVHVDEVCSMCWGAQENRSQSLEDWLRTIHIAIRGLEFDYFLTICWLSGWRETNTSSKVMLWMHTILSEWSNAAVVRIALLFRGTSLKDMGLSFLSFSFFLTFIKLHSLFLFHLDL</sequence>
<keyword evidence="1" id="KW-0812">Transmembrane</keyword>
<evidence type="ECO:0000259" key="2">
    <source>
        <dbReference type="Pfam" id="PF13966"/>
    </source>
</evidence>
<dbReference type="Pfam" id="PF13966">
    <property type="entry name" value="zf-RVT"/>
    <property type="match status" value="1"/>
</dbReference>
<keyword evidence="1" id="KW-0472">Membrane</keyword>
<gene>
    <name evidence="3" type="ORF">Sradi_6191100</name>
</gene>
<proteinExistence type="predicted"/>
<feature type="transmembrane region" description="Helical" evidence="1">
    <location>
        <begin position="216"/>
        <end position="236"/>
    </location>
</feature>